<gene>
    <name evidence="1" type="ORF">GXP67_17695</name>
</gene>
<dbReference type="EMBL" id="CP048222">
    <property type="protein sequence ID" value="QHT68343.1"/>
    <property type="molecule type" value="Genomic_DNA"/>
</dbReference>
<dbReference type="Proteomes" id="UP000480178">
    <property type="component" value="Chromosome"/>
</dbReference>
<evidence type="ECO:0000313" key="1">
    <source>
        <dbReference type="EMBL" id="QHT68343.1"/>
    </source>
</evidence>
<dbReference type="RefSeq" id="WP_162444357.1">
    <property type="nucleotide sequence ID" value="NZ_CP048222.1"/>
</dbReference>
<dbReference type="KEGG" id="rhoz:GXP67_17695"/>
<evidence type="ECO:0000313" key="2">
    <source>
        <dbReference type="Proteomes" id="UP000480178"/>
    </source>
</evidence>
<dbReference type="AlphaFoldDB" id="A0A6C0GL08"/>
<accession>A0A6C0GL08</accession>
<organism evidence="1 2">
    <name type="scientific">Rhodocytophaga rosea</name>
    <dbReference type="NCBI Taxonomy" id="2704465"/>
    <lineage>
        <taxon>Bacteria</taxon>
        <taxon>Pseudomonadati</taxon>
        <taxon>Bacteroidota</taxon>
        <taxon>Cytophagia</taxon>
        <taxon>Cytophagales</taxon>
        <taxon>Rhodocytophagaceae</taxon>
        <taxon>Rhodocytophaga</taxon>
    </lineage>
</organism>
<name>A0A6C0GL08_9BACT</name>
<proteinExistence type="predicted"/>
<protein>
    <submittedName>
        <fullName evidence="1">Uncharacterized protein</fullName>
    </submittedName>
</protein>
<sequence>MAKTSIKKLLNEILSDDLENVYMHITTKAAEWAAAGFVEEANNLLEQLWSFNIPHSKHVWLQDEALQVIWELSGKQPKNIPFTFKDVSEIE</sequence>
<keyword evidence="2" id="KW-1185">Reference proteome</keyword>
<reference evidence="1 2" key="1">
    <citation type="submission" date="2020-01" db="EMBL/GenBank/DDBJ databases">
        <authorList>
            <person name="Kim M.K."/>
        </authorList>
    </citation>
    <scope>NUCLEOTIDE SEQUENCE [LARGE SCALE GENOMIC DNA]</scope>
    <source>
        <strain evidence="1 2">172606-1</strain>
    </source>
</reference>